<evidence type="ECO:0000256" key="1">
    <source>
        <dbReference type="SAM" id="MobiDB-lite"/>
    </source>
</evidence>
<reference evidence="2" key="1">
    <citation type="journal article" date="2014" name="Front. Microbiol.">
        <title>High frequency of phylogenetically diverse reductive dehalogenase-homologous genes in deep subseafloor sedimentary metagenomes.</title>
        <authorList>
            <person name="Kawai M."/>
            <person name="Futagami T."/>
            <person name="Toyoda A."/>
            <person name="Takaki Y."/>
            <person name="Nishi S."/>
            <person name="Hori S."/>
            <person name="Arai W."/>
            <person name="Tsubouchi T."/>
            <person name="Morono Y."/>
            <person name="Uchiyama I."/>
            <person name="Ito T."/>
            <person name="Fujiyama A."/>
            <person name="Inagaki F."/>
            <person name="Takami H."/>
        </authorList>
    </citation>
    <scope>NUCLEOTIDE SEQUENCE</scope>
    <source>
        <strain evidence="2">Expedition CK06-06</strain>
    </source>
</reference>
<proteinExistence type="predicted"/>
<protein>
    <submittedName>
        <fullName evidence="2">Uncharacterized protein</fullName>
    </submittedName>
</protein>
<evidence type="ECO:0000313" key="2">
    <source>
        <dbReference type="EMBL" id="GAF68018.1"/>
    </source>
</evidence>
<feature type="region of interest" description="Disordered" evidence="1">
    <location>
        <begin position="1"/>
        <end position="30"/>
    </location>
</feature>
<name>X0RGZ3_9ZZZZ</name>
<accession>X0RGZ3</accession>
<dbReference type="AlphaFoldDB" id="X0RGZ3"/>
<feature type="non-terminal residue" evidence="2">
    <location>
        <position position="30"/>
    </location>
</feature>
<comment type="caution">
    <text evidence="2">The sequence shown here is derived from an EMBL/GenBank/DDBJ whole genome shotgun (WGS) entry which is preliminary data.</text>
</comment>
<dbReference type="EMBL" id="BARS01006355">
    <property type="protein sequence ID" value="GAF68018.1"/>
    <property type="molecule type" value="Genomic_DNA"/>
</dbReference>
<organism evidence="2">
    <name type="scientific">marine sediment metagenome</name>
    <dbReference type="NCBI Taxonomy" id="412755"/>
    <lineage>
        <taxon>unclassified sequences</taxon>
        <taxon>metagenomes</taxon>
        <taxon>ecological metagenomes</taxon>
    </lineage>
</organism>
<sequence>MSSTPEDDIIHTGKTIEDSREKTLKDYRDD</sequence>
<feature type="compositionally biased region" description="Basic and acidic residues" evidence="1">
    <location>
        <begin position="8"/>
        <end position="30"/>
    </location>
</feature>
<gene>
    <name evidence="2" type="ORF">S01H1_12386</name>
</gene>